<name>A0A6G0WI31_9STRA</name>
<dbReference type="SUPFAM" id="SSF64268">
    <property type="entry name" value="PX domain"/>
    <property type="match status" value="1"/>
</dbReference>
<organism evidence="2 3">
    <name type="scientific">Aphanomyces euteiches</name>
    <dbReference type="NCBI Taxonomy" id="100861"/>
    <lineage>
        <taxon>Eukaryota</taxon>
        <taxon>Sar</taxon>
        <taxon>Stramenopiles</taxon>
        <taxon>Oomycota</taxon>
        <taxon>Saprolegniomycetes</taxon>
        <taxon>Saprolegniales</taxon>
        <taxon>Verrucalvaceae</taxon>
        <taxon>Aphanomyces</taxon>
    </lineage>
</organism>
<comment type="caution">
    <text evidence="2">The sequence shown here is derived from an EMBL/GenBank/DDBJ whole genome shotgun (WGS) entry which is preliminary data.</text>
</comment>
<gene>
    <name evidence="2" type="ORF">Ae201684_014980</name>
</gene>
<evidence type="ECO:0000313" key="2">
    <source>
        <dbReference type="EMBL" id="KAF0726837.1"/>
    </source>
</evidence>
<dbReference type="VEuPathDB" id="FungiDB:AeMF1_013596"/>
<dbReference type="AlphaFoldDB" id="A0A6G0WI31"/>
<dbReference type="GO" id="GO:0035091">
    <property type="term" value="F:phosphatidylinositol binding"/>
    <property type="evidence" value="ECO:0007669"/>
    <property type="project" value="InterPro"/>
</dbReference>
<accession>A0A6G0WI31</accession>
<proteinExistence type="predicted"/>
<dbReference type="InterPro" id="IPR001683">
    <property type="entry name" value="PX_dom"/>
</dbReference>
<reference evidence="2 3" key="1">
    <citation type="submission" date="2019-07" db="EMBL/GenBank/DDBJ databases">
        <title>Genomics analysis of Aphanomyces spp. identifies a new class of oomycete effector associated with host adaptation.</title>
        <authorList>
            <person name="Gaulin E."/>
        </authorList>
    </citation>
    <scope>NUCLEOTIDE SEQUENCE [LARGE SCALE GENOMIC DNA]</scope>
    <source>
        <strain evidence="2 3">ATCC 201684</strain>
    </source>
</reference>
<dbReference type="Pfam" id="PF00787">
    <property type="entry name" value="PX"/>
    <property type="match status" value="1"/>
</dbReference>
<protein>
    <recommendedName>
        <fullName evidence="1">PX domain-containing protein</fullName>
    </recommendedName>
</protein>
<dbReference type="PROSITE" id="PS50195">
    <property type="entry name" value="PX"/>
    <property type="match status" value="1"/>
</dbReference>
<dbReference type="Gene3D" id="3.30.1520.10">
    <property type="entry name" value="Phox-like domain"/>
    <property type="match status" value="1"/>
</dbReference>
<dbReference type="CDD" id="cd06093">
    <property type="entry name" value="PX_domain"/>
    <property type="match status" value="1"/>
</dbReference>
<dbReference type="Proteomes" id="UP000481153">
    <property type="component" value="Unassembled WGS sequence"/>
</dbReference>
<keyword evidence="3" id="KW-1185">Reference proteome</keyword>
<dbReference type="InterPro" id="IPR036871">
    <property type="entry name" value="PX_dom_sf"/>
</dbReference>
<evidence type="ECO:0000313" key="3">
    <source>
        <dbReference type="Proteomes" id="UP000481153"/>
    </source>
</evidence>
<dbReference type="EMBL" id="VJMJ01000205">
    <property type="protein sequence ID" value="KAF0726837.1"/>
    <property type="molecule type" value="Genomic_DNA"/>
</dbReference>
<feature type="domain" description="PX" evidence="1">
    <location>
        <begin position="1"/>
        <end position="143"/>
    </location>
</feature>
<evidence type="ECO:0000259" key="1">
    <source>
        <dbReference type="PROSITE" id="PS50195"/>
    </source>
</evidence>
<sequence>MNVTSADIDTSRPYTCEVNVDDVRVLQKAEYEVKVRCTFFSESLRSKCMATWSVWRSFSAFRLLDAQLRKRSPTHMKGIKFPPLHRQRTLFRTHLDPQFLEARRADLDTYMSMVTAAPAFVTFHITSIEAQSLKSFLSYTGGFGQNITLVPSSADGRHSTFLERPKPAPTSQSLTASYRWSGTGFIGGQHLKGGNSIVMRNSSSSSFVPVAPQQFNQNYAERQSFAQRNIPLSAPTRQSVPTEEESPPLMAVTVPDVVDPVVEQERGKMELELRSAGLQGVGMPPDGSCFLHCLIYELLPLKWPCFAEYPAAMAMVNVGSADGVAPRRIKAAAKLRTELSAFGLDNVDALSTFLLTPRDELVERYTLFGSRSDEQATVAELYAAASMFDLEIVLITNDSAFHIDPVVPVTGVPSIRGPASYRRTIVLGYMPPNPKMGGHYICTREISYSNSFASGCFSGKMSSMSSRSSMRSTMSNSLGMAA</sequence>